<comment type="function">
    <text evidence="6">Forms membrane-associated dynamic filaments that are essential for cell shape determination. Acts by regulating cell wall synthesis and cell elongation, and thus cell shape. A feedback loop between cell geometry and MreB localization may maintain elongated cell shape by targeting cell wall growth to regions of negative cell wall curvature.</text>
</comment>
<evidence type="ECO:0000256" key="1">
    <source>
        <dbReference type="ARBA" id="ARBA00022490"/>
    </source>
</evidence>
<dbReference type="GO" id="GO:0000902">
    <property type="term" value="P:cell morphogenesis"/>
    <property type="evidence" value="ECO:0007669"/>
    <property type="project" value="InterPro"/>
</dbReference>
<evidence type="ECO:0000313" key="7">
    <source>
        <dbReference type="EMBL" id="OGY58202.1"/>
    </source>
</evidence>
<evidence type="ECO:0000256" key="4">
    <source>
        <dbReference type="ARBA" id="ARBA00022960"/>
    </source>
</evidence>
<dbReference type="PRINTS" id="PR01652">
    <property type="entry name" value="SHAPEPROTEIN"/>
</dbReference>
<dbReference type="InterPro" id="IPR004753">
    <property type="entry name" value="MreB"/>
</dbReference>
<dbReference type="PANTHER" id="PTHR42749">
    <property type="entry name" value="CELL SHAPE-DETERMINING PROTEIN MREB"/>
    <property type="match status" value="1"/>
</dbReference>
<evidence type="ECO:0000256" key="3">
    <source>
        <dbReference type="ARBA" id="ARBA00022840"/>
    </source>
</evidence>
<dbReference type="GO" id="GO:0008360">
    <property type="term" value="P:regulation of cell shape"/>
    <property type="evidence" value="ECO:0007669"/>
    <property type="project" value="UniProtKB-UniRule"/>
</dbReference>
<dbReference type="NCBIfam" id="NF010539">
    <property type="entry name" value="PRK13927.1"/>
    <property type="match status" value="1"/>
</dbReference>
<dbReference type="EMBL" id="MHIW01000037">
    <property type="protein sequence ID" value="OGY58202.1"/>
    <property type="molecule type" value="Genomic_DNA"/>
</dbReference>
<keyword evidence="2 6" id="KW-0547">Nucleotide-binding</keyword>
<feature type="binding site" evidence="6">
    <location>
        <begin position="210"/>
        <end position="213"/>
    </location>
    <ligand>
        <name>ATP</name>
        <dbReference type="ChEBI" id="CHEBI:30616"/>
    </ligand>
</feature>
<feature type="binding site" evidence="6">
    <location>
        <begin position="17"/>
        <end position="19"/>
    </location>
    <ligand>
        <name>ATP</name>
        <dbReference type="ChEBI" id="CHEBI:30616"/>
    </ligand>
</feature>
<keyword evidence="1 6" id="KW-0963">Cytoplasm</keyword>
<dbReference type="NCBIfam" id="TIGR00904">
    <property type="entry name" value="mreB"/>
    <property type="match status" value="1"/>
</dbReference>
<feature type="binding site" evidence="6">
    <location>
        <begin position="162"/>
        <end position="164"/>
    </location>
    <ligand>
        <name>ATP</name>
        <dbReference type="ChEBI" id="CHEBI:30616"/>
    </ligand>
</feature>
<organism evidence="7 8">
    <name type="scientific">Candidatus Colwellbacteria bacterium RIFCSPHIGHO2_12_FULL_43_12</name>
    <dbReference type="NCBI Taxonomy" id="1797688"/>
    <lineage>
        <taxon>Bacteria</taxon>
        <taxon>Candidatus Colwelliibacteriota</taxon>
    </lineage>
</organism>
<evidence type="ECO:0000256" key="5">
    <source>
        <dbReference type="ARBA" id="ARBA00023458"/>
    </source>
</evidence>
<dbReference type="HAMAP" id="MF_02207">
    <property type="entry name" value="MreB"/>
    <property type="match status" value="1"/>
</dbReference>
<comment type="caution">
    <text evidence="7">The sequence shown here is derived from an EMBL/GenBank/DDBJ whole genome shotgun (WGS) entry which is preliminary data.</text>
</comment>
<name>A0A1G1Z0R4_9BACT</name>
<keyword evidence="4 6" id="KW-0133">Cell shape</keyword>
<dbReference type="PANTHER" id="PTHR42749:SF1">
    <property type="entry name" value="CELL SHAPE-DETERMINING PROTEIN MREB"/>
    <property type="match status" value="1"/>
</dbReference>
<dbReference type="SUPFAM" id="SSF53067">
    <property type="entry name" value="Actin-like ATPase domain"/>
    <property type="match status" value="2"/>
</dbReference>
<dbReference type="GO" id="GO:0005737">
    <property type="term" value="C:cytoplasm"/>
    <property type="evidence" value="ECO:0007669"/>
    <property type="project" value="UniProtKB-SubCell"/>
</dbReference>
<dbReference type="Gene3D" id="3.30.420.40">
    <property type="match status" value="3"/>
</dbReference>
<evidence type="ECO:0000256" key="2">
    <source>
        <dbReference type="ARBA" id="ARBA00022741"/>
    </source>
</evidence>
<keyword evidence="3 6" id="KW-0067">ATP-binding</keyword>
<reference evidence="7 8" key="1">
    <citation type="journal article" date="2016" name="Nat. Commun.">
        <title>Thousands of microbial genomes shed light on interconnected biogeochemical processes in an aquifer system.</title>
        <authorList>
            <person name="Anantharaman K."/>
            <person name="Brown C.T."/>
            <person name="Hug L.A."/>
            <person name="Sharon I."/>
            <person name="Castelle C.J."/>
            <person name="Probst A.J."/>
            <person name="Thomas B.C."/>
            <person name="Singh A."/>
            <person name="Wilkins M.J."/>
            <person name="Karaoz U."/>
            <person name="Brodie E.L."/>
            <person name="Williams K.H."/>
            <person name="Hubbard S.S."/>
            <person name="Banfield J.F."/>
        </authorList>
    </citation>
    <scope>NUCLEOTIDE SEQUENCE [LARGE SCALE GENOMIC DNA]</scope>
</reference>
<comment type="similarity">
    <text evidence="5 6">Belongs to the FtsA/MreB family.</text>
</comment>
<gene>
    <name evidence="6" type="primary">mreB</name>
    <name evidence="7" type="ORF">A3E61_00075</name>
</gene>
<sequence length="348" mass="37428">MGLLDRFYKNVGIDLGTANSLVYLPGKGIVVNEPTLVAVNVRTNQILAIGHDAKKMLDRTPSHISLIKPLMAGVISDFETTEEILKYFLNKASEGSLISRYRLAAISVPTNLTEVERKSVEDAVVSAGVSKVLLVEEPIAAAVGARLPVEEATANMVIDIGGGTSEIAIISVGGTVISKSLKVAGQRFNDDIVRFVREEFKLLIGEPTAEELKITIGSAVALDEKMEMLARGRDMVTGLPKEVTVRGTQIRAAINRSLKALADEIKIVIEESPPELVGDILNRGIHLSGGGSMLKGLDKYIEKEITVKTSVVDDPLTCVVRGLGIIIENLPKYAPILSNQQKPKSVNI</sequence>
<comment type="subcellular location">
    <subcellularLocation>
        <location evidence="6">Cytoplasm</location>
    </subcellularLocation>
    <text evidence="6">Membrane-associated.</text>
</comment>
<dbReference type="InterPro" id="IPR043129">
    <property type="entry name" value="ATPase_NBD"/>
</dbReference>
<comment type="subunit">
    <text evidence="6">Forms polymers.</text>
</comment>
<evidence type="ECO:0000313" key="8">
    <source>
        <dbReference type="Proteomes" id="UP000178259"/>
    </source>
</evidence>
<protein>
    <recommendedName>
        <fullName evidence="6">Cell shape-determining protein MreB</fullName>
    </recommendedName>
</protein>
<dbReference type="AlphaFoldDB" id="A0A1G1Z0R4"/>
<dbReference type="Pfam" id="PF06723">
    <property type="entry name" value="MreB_Mbl"/>
    <property type="match status" value="1"/>
</dbReference>
<proteinExistence type="inferred from homology"/>
<dbReference type="Proteomes" id="UP000178259">
    <property type="component" value="Unassembled WGS sequence"/>
</dbReference>
<dbReference type="InterPro" id="IPR056546">
    <property type="entry name" value="MreB_MamK-like"/>
</dbReference>
<dbReference type="GO" id="GO:0005524">
    <property type="term" value="F:ATP binding"/>
    <property type="evidence" value="ECO:0007669"/>
    <property type="project" value="UniProtKB-KW"/>
</dbReference>
<dbReference type="CDD" id="cd10225">
    <property type="entry name" value="ASKHA_NBD_MreB-like"/>
    <property type="match status" value="1"/>
</dbReference>
<accession>A0A1G1Z0R4</accession>
<comment type="caution">
    <text evidence="6">Lacks conserved residue(s) required for the propagation of feature annotation.</text>
</comment>
<evidence type="ECO:0000256" key="6">
    <source>
        <dbReference type="HAMAP-Rule" id="MF_02207"/>
    </source>
</evidence>